<evidence type="ECO:0000259" key="2">
    <source>
        <dbReference type="Pfam" id="PF00675"/>
    </source>
</evidence>
<sequence>MSKYNILTLKNGLRIIHLPSDSQVVYCGIAVKVGTRHERTDISISEEGLAHFCEHLSFKGTERRTSVQIINSIEGLGGELNAFTNKEDTVFYCAIQAKHMKKAVDVLCDIVFHSTYPQNEVEKEREVVCDEIESYEDSPAELIFDEIENILFEGHPLGHNILGTSEQVRQYTSEDARRFTARYYRPDNCVFFASGNVNFKRLATWLRASCKDNTHISERSENLEILEKPENQPERLLIRHRGTHQAHVIIGSRAYAADDKRRWALYLLNNILGGPGLNSRLNLSLRERNGLVYSVESSMVCYGDTGCWCTYFGCDPHDVKRCCRLVRRELDRLIKNPLSTSQLLKAKQQLQGQLAIASDSREQFALDFAKNFLHQGKERDLSDIMQHIDSLTSQDLQQVAREIFDPEQITTLIYE</sequence>
<dbReference type="Gene3D" id="3.30.830.10">
    <property type="entry name" value="Metalloenzyme, LuxS/M16 peptidase-like"/>
    <property type="match status" value="2"/>
</dbReference>
<gene>
    <name evidence="4" type="ORF">SAMN04487901_10153</name>
</gene>
<dbReference type="STRING" id="645274.SAMN04487901_10153"/>
<protein>
    <submittedName>
        <fullName evidence="4">Predicted Zn-dependent peptidase</fullName>
    </submittedName>
</protein>
<name>A0A1G7RPW6_9BACT</name>
<dbReference type="EMBL" id="FNCQ01000001">
    <property type="protein sequence ID" value="SDG12821.1"/>
    <property type="molecule type" value="Genomic_DNA"/>
</dbReference>
<dbReference type="Pfam" id="PF00675">
    <property type="entry name" value="Peptidase_M16"/>
    <property type="match status" value="1"/>
</dbReference>
<dbReference type="InterPro" id="IPR050361">
    <property type="entry name" value="MPP/UQCRC_Complex"/>
</dbReference>
<feature type="domain" description="Peptidase M16 C-terminal" evidence="3">
    <location>
        <begin position="172"/>
        <end position="350"/>
    </location>
</feature>
<dbReference type="InterPro" id="IPR007863">
    <property type="entry name" value="Peptidase_M16_C"/>
</dbReference>
<dbReference type="InterPro" id="IPR011765">
    <property type="entry name" value="Pept_M16_N"/>
</dbReference>
<evidence type="ECO:0000256" key="1">
    <source>
        <dbReference type="ARBA" id="ARBA00007261"/>
    </source>
</evidence>
<dbReference type="SUPFAM" id="SSF63411">
    <property type="entry name" value="LuxS/MPP-like metallohydrolase"/>
    <property type="match status" value="2"/>
</dbReference>
<evidence type="ECO:0000313" key="4">
    <source>
        <dbReference type="EMBL" id="SDG12821.1"/>
    </source>
</evidence>
<dbReference type="PANTHER" id="PTHR11851:SF49">
    <property type="entry name" value="MITOCHONDRIAL-PROCESSING PEPTIDASE SUBUNIT ALPHA"/>
    <property type="match status" value="1"/>
</dbReference>
<evidence type="ECO:0000313" key="5">
    <source>
        <dbReference type="Proteomes" id="UP000198779"/>
    </source>
</evidence>
<keyword evidence="5" id="KW-1185">Reference proteome</keyword>
<accession>A0A1G7RPW6</accession>
<evidence type="ECO:0000259" key="3">
    <source>
        <dbReference type="Pfam" id="PF05193"/>
    </source>
</evidence>
<dbReference type="Pfam" id="PF05193">
    <property type="entry name" value="Peptidase_M16_C"/>
    <property type="match status" value="1"/>
</dbReference>
<dbReference type="GO" id="GO:0046872">
    <property type="term" value="F:metal ion binding"/>
    <property type="evidence" value="ECO:0007669"/>
    <property type="project" value="InterPro"/>
</dbReference>
<organism evidence="4 5">
    <name type="scientific">Prevotella communis</name>
    <dbReference type="NCBI Taxonomy" id="2913614"/>
    <lineage>
        <taxon>Bacteria</taxon>
        <taxon>Pseudomonadati</taxon>
        <taxon>Bacteroidota</taxon>
        <taxon>Bacteroidia</taxon>
        <taxon>Bacteroidales</taxon>
        <taxon>Prevotellaceae</taxon>
        <taxon>Prevotella</taxon>
    </lineage>
</organism>
<dbReference type="Proteomes" id="UP000198779">
    <property type="component" value="Unassembled WGS sequence"/>
</dbReference>
<dbReference type="InterPro" id="IPR011249">
    <property type="entry name" value="Metalloenz_LuxS/M16"/>
</dbReference>
<reference evidence="5" key="1">
    <citation type="submission" date="2016-10" db="EMBL/GenBank/DDBJ databases">
        <authorList>
            <person name="Varghese N."/>
            <person name="Submissions S."/>
        </authorList>
    </citation>
    <scope>NUCLEOTIDE SEQUENCE [LARGE SCALE GENOMIC DNA]</scope>
    <source>
        <strain evidence="5">BP1-148</strain>
    </source>
</reference>
<proteinExistence type="inferred from homology"/>
<comment type="similarity">
    <text evidence="1">Belongs to the peptidase M16 family.</text>
</comment>
<feature type="domain" description="Peptidase M16 N-terminal" evidence="2">
    <location>
        <begin position="22"/>
        <end position="164"/>
    </location>
</feature>
<dbReference type="RefSeq" id="WP_091813360.1">
    <property type="nucleotide sequence ID" value="NZ_FNCQ01000001.1"/>
</dbReference>
<dbReference type="AlphaFoldDB" id="A0A1G7RPW6"/>
<dbReference type="PANTHER" id="PTHR11851">
    <property type="entry name" value="METALLOPROTEASE"/>
    <property type="match status" value="1"/>
</dbReference>